<evidence type="ECO:0000313" key="2">
    <source>
        <dbReference type="EMBL" id="EMR4588254.1"/>
    </source>
</evidence>
<gene>
    <name evidence="2" type="ORF">M0K77_000517</name>
    <name evidence="1" type="ORF">M0K77_RS02585</name>
</gene>
<proteinExistence type="predicted"/>
<sequence>MSKIQEIIEDLNRRKKAVSCEGSAGLLIILQGIGFTFKDSKTLGHRVFTHKELSEISGFTTHSIDCGHKPKREMKFQYVQKTISLLNKYKEELEAINEK</sequence>
<evidence type="ECO:0000313" key="1">
    <source>
        <dbReference type="EMBL" id="ELR5216067.1"/>
    </source>
</evidence>
<protein>
    <submittedName>
        <fullName evidence="1">Uncharacterized protein</fullName>
    </submittedName>
</protein>
<dbReference type="AlphaFoldDB" id="A0AAD2VN56"/>
<reference evidence="1" key="1">
    <citation type="submission" date="2023-10" db="EMBL/GenBank/DDBJ databases">
        <authorList>
            <consortium name="Clinical and Environmental Microbiology Branch: Whole genome sequencing antimicrobial resistance pathogens in the healthcare setting"/>
        </authorList>
    </citation>
    <scope>NUCLEOTIDE SEQUENCE</scope>
    <source>
        <strain evidence="1">2020QW-00022</strain>
    </source>
</reference>
<dbReference type="EMBL" id="ABEXCJ050000001">
    <property type="protein sequence ID" value="EMR4588254.1"/>
    <property type="molecule type" value="Genomic_DNA"/>
</dbReference>
<name>A0AAD2VN56_PRORE</name>
<comment type="caution">
    <text evidence="1">The sequence shown here is derived from an EMBL/GenBank/DDBJ whole genome shotgun (WGS) entry which is preliminary data.</text>
</comment>
<dbReference type="EMBL" id="ABEXCJ040000001">
    <property type="protein sequence ID" value="ELR5216067.1"/>
    <property type="molecule type" value="Genomic_DNA"/>
</dbReference>
<organism evidence="1">
    <name type="scientific">Providencia rettgeri</name>
    <dbReference type="NCBI Taxonomy" id="587"/>
    <lineage>
        <taxon>Bacteria</taxon>
        <taxon>Pseudomonadati</taxon>
        <taxon>Pseudomonadota</taxon>
        <taxon>Gammaproteobacteria</taxon>
        <taxon>Enterobacterales</taxon>
        <taxon>Morganellaceae</taxon>
        <taxon>Providencia</taxon>
    </lineage>
</organism>
<accession>A0AAD2VN56</accession>